<dbReference type="GO" id="GO:0043124">
    <property type="term" value="P:negative regulation of canonical NF-kappaB signal transduction"/>
    <property type="evidence" value="ECO:0007669"/>
    <property type="project" value="InterPro"/>
</dbReference>
<gene>
    <name evidence="7" type="ORF">BD410DRAFT_297164</name>
</gene>
<evidence type="ECO:0000256" key="5">
    <source>
        <dbReference type="ARBA" id="ARBA00023242"/>
    </source>
</evidence>
<evidence type="ECO:0000256" key="2">
    <source>
        <dbReference type="ARBA" id="ARBA00022553"/>
    </source>
</evidence>
<dbReference type="AlphaFoldDB" id="A0A4Y7Q445"/>
<dbReference type="OrthoDB" id="412109at2759"/>
<proteinExistence type="predicted"/>
<organism evidence="7 8">
    <name type="scientific">Rickenella mellea</name>
    <dbReference type="NCBI Taxonomy" id="50990"/>
    <lineage>
        <taxon>Eukaryota</taxon>
        <taxon>Fungi</taxon>
        <taxon>Dikarya</taxon>
        <taxon>Basidiomycota</taxon>
        <taxon>Agaricomycotina</taxon>
        <taxon>Agaricomycetes</taxon>
        <taxon>Hymenochaetales</taxon>
        <taxon>Rickenellaceae</taxon>
        <taxon>Rickenella</taxon>
    </lineage>
</organism>
<sequence>MLESRIPPISQNREVQSTEREWVQAAEEWVPEIQVKYETSLQQREEGLKDREALLTKREHDSKYEDDQRRHRESLFFARIVEASKRQSSWVSREESVRRHEMDLLEREDGLNSRHKGLLKREQELVKREEELMRRQQSLAQREAEIMRREDEFQQREGADLSEEGIKRAEEAVLRLQEQLASKTKEEKAKQMDISRKEQEIIIRENEVSRREIEVSRREGEQSKETGQSKASTISSYDDSFVRPKNSEGNLLSPSDIPRSRSANSSTSASQSNVGWDPTSQPFSPSGHMRSASVASRAGGRWLSGNSTGTEPDVPESTPRQAASQRSSTASSWSSARSTAASSWSSSRTSHPSRPASRASTASVNATRSSRSNSAEDRKTLQEELAKKQQEQFHVETQKSEMERLASAATSMNKDRVAKAWENYGAWWSTIAEQEILRFHTISWPTIAAAKSVDDLNMSAIGVFVLSPHHSYGKSAKDRIKEQLLRWHPDRFESKWLQKVPEGEKEVVKDGVGQVARVLSELLNRESYIHISS</sequence>
<feature type="compositionally biased region" description="Low complexity" evidence="6">
    <location>
        <begin position="260"/>
        <end position="273"/>
    </location>
</feature>
<keyword evidence="4" id="KW-0040">ANK repeat</keyword>
<keyword evidence="3" id="KW-0677">Repeat</keyword>
<keyword evidence="5" id="KW-0539">Nucleus</keyword>
<dbReference type="EMBL" id="ML170180">
    <property type="protein sequence ID" value="TDL21580.1"/>
    <property type="molecule type" value="Genomic_DNA"/>
</dbReference>
<protein>
    <recommendedName>
        <fullName evidence="9">J domain-containing protein</fullName>
    </recommendedName>
</protein>
<evidence type="ECO:0000256" key="6">
    <source>
        <dbReference type="SAM" id="MobiDB-lite"/>
    </source>
</evidence>
<dbReference type="GO" id="GO:0005634">
    <property type="term" value="C:nucleus"/>
    <property type="evidence" value="ECO:0007669"/>
    <property type="project" value="UniProtKB-SubCell"/>
</dbReference>
<dbReference type="VEuPathDB" id="FungiDB:BD410DRAFT_297164"/>
<evidence type="ECO:0000256" key="4">
    <source>
        <dbReference type="ARBA" id="ARBA00023043"/>
    </source>
</evidence>
<feature type="region of interest" description="Disordered" evidence="6">
    <location>
        <begin position="143"/>
        <end position="164"/>
    </location>
</feature>
<evidence type="ECO:0000313" key="7">
    <source>
        <dbReference type="EMBL" id="TDL21580.1"/>
    </source>
</evidence>
<feature type="compositionally biased region" description="Polar residues" evidence="6">
    <location>
        <begin position="225"/>
        <end position="238"/>
    </location>
</feature>
<feature type="compositionally biased region" description="Polar residues" evidence="6">
    <location>
        <begin position="364"/>
        <end position="373"/>
    </location>
</feature>
<evidence type="ECO:0000313" key="8">
    <source>
        <dbReference type="Proteomes" id="UP000294933"/>
    </source>
</evidence>
<dbReference type="InterPro" id="IPR038753">
    <property type="entry name" value="NFKBIL1"/>
</dbReference>
<feature type="compositionally biased region" description="Low complexity" evidence="6">
    <location>
        <begin position="320"/>
        <end position="363"/>
    </location>
</feature>
<comment type="subcellular location">
    <subcellularLocation>
        <location evidence="1">Nucleus</location>
    </subcellularLocation>
</comment>
<feature type="compositionally biased region" description="Basic and acidic residues" evidence="6">
    <location>
        <begin position="374"/>
        <end position="404"/>
    </location>
</feature>
<keyword evidence="2" id="KW-0597">Phosphoprotein</keyword>
<dbReference type="PANTHER" id="PTHR15263:SF1">
    <property type="entry name" value="NF-KAPPA-B INHIBITOR-LIKE PROTEIN 1"/>
    <property type="match status" value="1"/>
</dbReference>
<dbReference type="PANTHER" id="PTHR15263">
    <property type="entry name" value="I-KAPPA-B-LIKE PROTEIN IKBL"/>
    <property type="match status" value="1"/>
</dbReference>
<evidence type="ECO:0000256" key="3">
    <source>
        <dbReference type="ARBA" id="ARBA00022737"/>
    </source>
</evidence>
<keyword evidence="8" id="KW-1185">Reference proteome</keyword>
<feature type="region of interest" description="Disordered" evidence="6">
    <location>
        <begin position="180"/>
        <end position="407"/>
    </location>
</feature>
<name>A0A4Y7Q445_9AGAM</name>
<dbReference type="STRING" id="50990.A0A4Y7Q445"/>
<dbReference type="Proteomes" id="UP000294933">
    <property type="component" value="Unassembled WGS sequence"/>
</dbReference>
<accession>A0A4Y7Q445</accession>
<reference evidence="7 8" key="1">
    <citation type="submission" date="2018-06" db="EMBL/GenBank/DDBJ databases">
        <title>A transcriptomic atlas of mushroom development highlights an independent origin of complex multicellularity.</title>
        <authorList>
            <consortium name="DOE Joint Genome Institute"/>
            <person name="Krizsan K."/>
            <person name="Almasi E."/>
            <person name="Merenyi Z."/>
            <person name="Sahu N."/>
            <person name="Viragh M."/>
            <person name="Koszo T."/>
            <person name="Mondo S."/>
            <person name="Kiss B."/>
            <person name="Balint B."/>
            <person name="Kues U."/>
            <person name="Barry K."/>
            <person name="Hegedus J.C."/>
            <person name="Henrissat B."/>
            <person name="Johnson J."/>
            <person name="Lipzen A."/>
            <person name="Ohm R."/>
            <person name="Nagy I."/>
            <person name="Pangilinan J."/>
            <person name="Yan J."/>
            <person name="Xiong Y."/>
            <person name="Grigoriev I.V."/>
            <person name="Hibbett D.S."/>
            <person name="Nagy L.G."/>
        </authorList>
    </citation>
    <scope>NUCLEOTIDE SEQUENCE [LARGE SCALE GENOMIC DNA]</scope>
    <source>
        <strain evidence="7 8">SZMC22713</strain>
    </source>
</reference>
<feature type="compositionally biased region" description="Basic and acidic residues" evidence="6">
    <location>
        <begin position="183"/>
        <end position="224"/>
    </location>
</feature>
<evidence type="ECO:0008006" key="9">
    <source>
        <dbReference type="Google" id="ProtNLM"/>
    </source>
</evidence>
<evidence type="ECO:0000256" key="1">
    <source>
        <dbReference type="ARBA" id="ARBA00004123"/>
    </source>
</evidence>